<feature type="non-terminal residue" evidence="3">
    <location>
        <position position="153"/>
    </location>
</feature>
<comment type="caution">
    <text evidence="3">The sequence shown here is derived from an EMBL/GenBank/DDBJ whole genome shotgun (WGS) entry which is preliminary data.</text>
</comment>
<reference evidence="3" key="1">
    <citation type="submission" date="2020-11" db="EMBL/GenBank/DDBJ databases">
        <authorList>
            <consortium name="DOE Joint Genome Institute"/>
            <person name="Ahrendt S."/>
            <person name="Riley R."/>
            <person name="Andreopoulos W."/>
            <person name="Labutti K."/>
            <person name="Pangilinan J."/>
            <person name="Ruiz-Duenas F.J."/>
            <person name="Barrasa J.M."/>
            <person name="Sanchez-Garcia M."/>
            <person name="Camarero S."/>
            <person name="Miyauchi S."/>
            <person name="Serrano A."/>
            <person name="Linde D."/>
            <person name="Babiker R."/>
            <person name="Drula E."/>
            <person name="Ayuso-Fernandez I."/>
            <person name="Pacheco R."/>
            <person name="Padilla G."/>
            <person name="Ferreira P."/>
            <person name="Barriuso J."/>
            <person name="Kellner H."/>
            <person name="Castanera R."/>
            <person name="Alfaro M."/>
            <person name="Ramirez L."/>
            <person name="Pisabarro A.G."/>
            <person name="Kuo A."/>
            <person name="Tritt A."/>
            <person name="Lipzen A."/>
            <person name="He G."/>
            <person name="Yan M."/>
            <person name="Ng V."/>
            <person name="Cullen D."/>
            <person name="Martin F."/>
            <person name="Rosso M.-N."/>
            <person name="Henrissat B."/>
            <person name="Hibbett D."/>
            <person name="Martinez A.T."/>
            <person name="Grigoriev I.V."/>
        </authorList>
    </citation>
    <scope>NUCLEOTIDE SEQUENCE</scope>
    <source>
        <strain evidence="3">CBS 506.95</strain>
    </source>
</reference>
<evidence type="ECO:0000259" key="2">
    <source>
        <dbReference type="Pfam" id="PF24883"/>
    </source>
</evidence>
<sequence length="153" mass="17986">MELYIKPLKKLYVRNFFRRQGFGKKVCLVVVDGLDECQDSDVQCDLLRVIAEASKIFLIPVRFLIASRPEVRIKNTLYSDLSFHTVDLKTMDLDQDPNARQSVEQFFRSEFDEIRKDHPEFLDSSWPSEQVIQFLIDKSSPQFIFASTIIRYI</sequence>
<proteinExistence type="predicted"/>
<dbReference type="AlphaFoldDB" id="A0A9P6ECZ3"/>
<protein>
    <recommendedName>
        <fullName evidence="2">Nephrocystin 3-like N-terminal domain-containing protein</fullName>
    </recommendedName>
</protein>
<accession>A0A9P6ECZ3</accession>
<feature type="domain" description="Nephrocystin 3-like N-terminal" evidence="2">
    <location>
        <begin position="21"/>
        <end position="68"/>
    </location>
</feature>
<keyword evidence="1" id="KW-0677">Repeat</keyword>
<dbReference type="EMBL" id="MU157868">
    <property type="protein sequence ID" value="KAF9526769.1"/>
    <property type="molecule type" value="Genomic_DNA"/>
</dbReference>
<dbReference type="InterPro" id="IPR056884">
    <property type="entry name" value="NPHP3-like_N"/>
</dbReference>
<name>A0A9P6ECZ3_9AGAR</name>
<gene>
    <name evidence="3" type="ORF">CPB83DRAFT_769747</name>
</gene>
<evidence type="ECO:0000256" key="1">
    <source>
        <dbReference type="ARBA" id="ARBA00022737"/>
    </source>
</evidence>
<evidence type="ECO:0000313" key="4">
    <source>
        <dbReference type="Proteomes" id="UP000807306"/>
    </source>
</evidence>
<dbReference type="OrthoDB" id="2970937at2759"/>
<evidence type="ECO:0000313" key="3">
    <source>
        <dbReference type="EMBL" id="KAF9526769.1"/>
    </source>
</evidence>
<organism evidence="3 4">
    <name type="scientific">Crepidotus variabilis</name>
    <dbReference type="NCBI Taxonomy" id="179855"/>
    <lineage>
        <taxon>Eukaryota</taxon>
        <taxon>Fungi</taxon>
        <taxon>Dikarya</taxon>
        <taxon>Basidiomycota</taxon>
        <taxon>Agaricomycotina</taxon>
        <taxon>Agaricomycetes</taxon>
        <taxon>Agaricomycetidae</taxon>
        <taxon>Agaricales</taxon>
        <taxon>Agaricineae</taxon>
        <taxon>Crepidotaceae</taxon>
        <taxon>Crepidotus</taxon>
    </lineage>
</organism>
<keyword evidence="4" id="KW-1185">Reference proteome</keyword>
<dbReference type="Pfam" id="PF24883">
    <property type="entry name" value="NPHP3_N"/>
    <property type="match status" value="1"/>
</dbReference>
<dbReference type="Proteomes" id="UP000807306">
    <property type="component" value="Unassembled WGS sequence"/>
</dbReference>